<accession>A0AA40LMW7</accession>
<name>A0AA40LMW7_CNENI</name>
<organism evidence="2 3">
    <name type="scientific">Cnephaeus nilssonii</name>
    <name type="common">Northern bat</name>
    <name type="synonym">Eptesicus nilssonii</name>
    <dbReference type="NCBI Taxonomy" id="3371016"/>
    <lineage>
        <taxon>Eukaryota</taxon>
        <taxon>Metazoa</taxon>
        <taxon>Chordata</taxon>
        <taxon>Craniata</taxon>
        <taxon>Vertebrata</taxon>
        <taxon>Euteleostomi</taxon>
        <taxon>Mammalia</taxon>
        <taxon>Eutheria</taxon>
        <taxon>Laurasiatheria</taxon>
        <taxon>Chiroptera</taxon>
        <taxon>Yangochiroptera</taxon>
        <taxon>Vespertilionidae</taxon>
        <taxon>Cnephaeus</taxon>
    </lineage>
</organism>
<feature type="region of interest" description="Disordered" evidence="1">
    <location>
        <begin position="121"/>
        <end position="152"/>
    </location>
</feature>
<dbReference type="PANTHER" id="PTHR18956:SF6">
    <property type="entry name" value="HYALURONAN MEDIATED MOTILITY RECEPTOR"/>
    <property type="match status" value="1"/>
</dbReference>
<dbReference type="Proteomes" id="UP001177744">
    <property type="component" value="Unassembled WGS sequence"/>
</dbReference>
<dbReference type="PANTHER" id="PTHR18956">
    <property type="entry name" value="HYALURONAN MEDIATED MOTILITY RECEPTOR"/>
    <property type="match status" value="1"/>
</dbReference>
<feature type="non-terminal residue" evidence="2">
    <location>
        <position position="152"/>
    </location>
</feature>
<protein>
    <submittedName>
        <fullName evidence="2">Uncharacterized protein</fullName>
    </submittedName>
</protein>
<evidence type="ECO:0000313" key="3">
    <source>
        <dbReference type="Proteomes" id="UP001177744"/>
    </source>
</evidence>
<gene>
    <name evidence="2" type="ORF">QTO34_019684</name>
</gene>
<keyword evidence="3" id="KW-1185">Reference proteome</keyword>
<dbReference type="AlphaFoldDB" id="A0AA40LMW7"/>
<comment type="caution">
    <text evidence="2">The sequence shown here is derived from an EMBL/GenBank/DDBJ whole genome shotgun (WGS) entry which is preliminary data.</text>
</comment>
<dbReference type="EMBL" id="JAULJE010000009">
    <property type="protein sequence ID" value="KAK1339015.1"/>
    <property type="molecule type" value="Genomic_DNA"/>
</dbReference>
<evidence type="ECO:0000256" key="1">
    <source>
        <dbReference type="SAM" id="MobiDB-lite"/>
    </source>
</evidence>
<evidence type="ECO:0000313" key="2">
    <source>
        <dbReference type="EMBL" id="KAK1339015.1"/>
    </source>
</evidence>
<sequence length="152" mass="18053">MLNVSCLKKQKGNLINRDRERDEHLSSEMQNLKEKLILEKQEHEKPQQKRVAAKTEEELSSSLQQKLCSFQEDMMKEKNLFEEELKQVLDELDKLQQKEEKSEKLVKQLEEEKKARAEELKFLEEKLKGPHGSKTRGQRLLPTQHHKKPPQK</sequence>
<dbReference type="GO" id="GO:0016020">
    <property type="term" value="C:membrane"/>
    <property type="evidence" value="ECO:0007669"/>
    <property type="project" value="TreeGrafter"/>
</dbReference>
<dbReference type="InterPro" id="IPR026203">
    <property type="entry name" value="IHABP"/>
</dbReference>
<proteinExistence type="predicted"/>
<reference evidence="2" key="1">
    <citation type="submission" date="2023-06" db="EMBL/GenBank/DDBJ databases">
        <title>Reference genome for the Northern bat (Eptesicus nilssonii), a most northern bat species.</title>
        <authorList>
            <person name="Laine V.N."/>
            <person name="Pulliainen A.T."/>
            <person name="Lilley T.M."/>
        </authorList>
    </citation>
    <scope>NUCLEOTIDE SEQUENCE</scope>
    <source>
        <strain evidence="2">BLF_Eptnil</strain>
        <tissue evidence="2">Kidney</tissue>
    </source>
</reference>
<dbReference type="GO" id="GO:0005540">
    <property type="term" value="F:hyaluronic acid binding"/>
    <property type="evidence" value="ECO:0007669"/>
    <property type="project" value="InterPro"/>
</dbReference>